<reference evidence="2" key="1">
    <citation type="journal article" date="2019" name="Int. J. Syst. Evol. Microbiol.">
        <title>The Global Catalogue of Microorganisms (GCM) 10K type strain sequencing project: providing services to taxonomists for standard genome sequencing and annotation.</title>
        <authorList>
            <consortium name="The Broad Institute Genomics Platform"/>
            <consortium name="The Broad Institute Genome Sequencing Center for Infectious Disease"/>
            <person name="Wu L."/>
            <person name="Ma J."/>
        </authorList>
    </citation>
    <scope>NUCLEOTIDE SEQUENCE [LARGE SCALE GENOMIC DNA]</scope>
    <source>
        <strain evidence="2">CGMCC 1.8859</strain>
    </source>
</reference>
<comment type="caution">
    <text evidence="1">The sequence shown here is derived from an EMBL/GenBank/DDBJ whole genome shotgun (WGS) entry which is preliminary data.</text>
</comment>
<evidence type="ECO:0000313" key="1">
    <source>
        <dbReference type="EMBL" id="GGP18100.1"/>
    </source>
</evidence>
<evidence type="ECO:0000313" key="2">
    <source>
        <dbReference type="Proteomes" id="UP000637267"/>
    </source>
</evidence>
<organism evidence="1 2">
    <name type="scientific">Silvimonas iriomotensis</name>
    <dbReference type="NCBI Taxonomy" id="449662"/>
    <lineage>
        <taxon>Bacteria</taxon>
        <taxon>Pseudomonadati</taxon>
        <taxon>Pseudomonadota</taxon>
        <taxon>Betaproteobacteria</taxon>
        <taxon>Neisseriales</taxon>
        <taxon>Chitinibacteraceae</taxon>
        <taxon>Silvimonas</taxon>
    </lineage>
</organism>
<proteinExistence type="predicted"/>
<dbReference type="RefSeq" id="WP_188701653.1">
    <property type="nucleotide sequence ID" value="NZ_BMLX01000001.1"/>
</dbReference>
<accession>A0ABQ2P4T4</accession>
<sequence length="142" mass="15420">MNHRTFLAEPAIALTVLCATLSFGTRPNPARNEPDWLPAPRQHLQQASSGTPDSASALLRRPGVVWPAFKRVSLTGMTHFNQRMFTPWLHYLANERFSLAATSTLAQAIVAHYVADGLALPRIVAGTDSGHGDHLVIAVEEG</sequence>
<dbReference type="Proteomes" id="UP000637267">
    <property type="component" value="Unassembled WGS sequence"/>
</dbReference>
<gene>
    <name evidence="1" type="ORF">GCM10010970_03160</name>
</gene>
<name>A0ABQ2P4T4_9NEIS</name>
<keyword evidence="2" id="KW-1185">Reference proteome</keyword>
<protein>
    <submittedName>
        <fullName evidence="1">Uncharacterized protein</fullName>
    </submittedName>
</protein>
<dbReference type="EMBL" id="BMLX01000001">
    <property type="protein sequence ID" value="GGP18100.1"/>
    <property type="molecule type" value="Genomic_DNA"/>
</dbReference>